<dbReference type="AlphaFoldDB" id="A0A0C9MFQ8"/>
<dbReference type="Gene3D" id="1.20.1280.50">
    <property type="match status" value="1"/>
</dbReference>
<dbReference type="PROSITE" id="PS50181">
    <property type="entry name" value="FBOX"/>
    <property type="match status" value="1"/>
</dbReference>
<dbReference type="EMBL" id="DF836303">
    <property type="protein sequence ID" value="GAN01952.1"/>
    <property type="molecule type" value="Genomic_DNA"/>
</dbReference>
<sequence>MTTINSLPDELLSCIFDYIASITQLTACRLVCRKWNFPAETAMFSKKIKITSEEQAIVLYGCLFRDPSKGRLIKHLDFSIRVHELPVIYYYLLDLAFTPYIEQLTGFVEAEDFFTALGDIANDSIEEFSKLRTLPKGPNQNIVLQALICLNVRSLTIGSDFLMSNAPMLGRFLSLTELEILGYKKNWQDLDTILKCCPDIIILKFVGLKHGPTVKSIADVSTWLAARVTKQMNLEKLEFKNSTVSAEVAEYIRYKYPNIRTTMCDGYNEAGYRYNTFYSLHRVLNAMRDLYIEQATLILSSESTLMWSLEFAQSRKEYIRFQIDKNENLIMKVKFEQKKL</sequence>
<gene>
    <name evidence="2" type="ORF">MAM1_0014d01389</name>
</gene>
<feature type="domain" description="F-box" evidence="1">
    <location>
        <begin position="1"/>
        <end position="47"/>
    </location>
</feature>
<dbReference type="InterPro" id="IPR001810">
    <property type="entry name" value="F-box_dom"/>
</dbReference>
<dbReference type="SUPFAM" id="SSF81383">
    <property type="entry name" value="F-box domain"/>
    <property type="match status" value="1"/>
</dbReference>
<accession>A0A0C9MFQ8</accession>
<dbReference type="Pfam" id="PF12937">
    <property type="entry name" value="F-box-like"/>
    <property type="match status" value="1"/>
</dbReference>
<evidence type="ECO:0000313" key="3">
    <source>
        <dbReference type="Proteomes" id="UP000053815"/>
    </source>
</evidence>
<dbReference type="Proteomes" id="UP000053815">
    <property type="component" value="Unassembled WGS sequence"/>
</dbReference>
<evidence type="ECO:0000259" key="1">
    <source>
        <dbReference type="PROSITE" id="PS50181"/>
    </source>
</evidence>
<reference evidence="2" key="1">
    <citation type="submission" date="2014-09" db="EMBL/GenBank/DDBJ databases">
        <title>Draft genome sequence of an oleaginous Mucoromycotina fungus Mucor ambiguus NBRC6742.</title>
        <authorList>
            <person name="Takeda I."/>
            <person name="Yamane N."/>
            <person name="Morita T."/>
            <person name="Tamano K."/>
            <person name="Machida M."/>
            <person name="Baker S."/>
            <person name="Koike H."/>
        </authorList>
    </citation>
    <scope>NUCLEOTIDE SEQUENCE</scope>
    <source>
        <strain evidence="2">NBRC 6742</strain>
    </source>
</reference>
<proteinExistence type="predicted"/>
<keyword evidence="3" id="KW-1185">Reference proteome</keyword>
<evidence type="ECO:0000313" key="2">
    <source>
        <dbReference type="EMBL" id="GAN01952.1"/>
    </source>
</evidence>
<protein>
    <recommendedName>
        <fullName evidence="1">F-box domain-containing protein</fullName>
    </recommendedName>
</protein>
<dbReference type="InterPro" id="IPR036047">
    <property type="entry name" value="F-box-like_dom_sf"/>
</dbReference>
<dbReference type="OrthoDB" id="2218526at2759"/>
<name>A0A0C9MFQ8_9FUNG</name>
<organism evidence="2">
    <name type="scientific">Mucor ambiguus</name>
    <dbReference type="NCBI Taxonomy" id="91626"/>
    <lineage>
        <taxon>Eukaryota</taxon>
        <taxon>Fungi</taxon>
        <taxon>Fungi incertae sedis</taxon>
        <taxon>Mucoromycota</taxon>
        <taxon>Mucoromycotina</taxon>
        <taxon>Mucoromycetes</taxon>
        <taxon>Mucorales</taxon>
        <taxon>Mucorineae</taxon>
        <taxon>Mucoraceae</taxon>
        <taxon>Mucor</taxon>
    </lineage>
</organism>